<dbReference type="Gene3D" id="1.20.144.10">
    <property type="entry name" value="Phosphatidic acid phosphatase type 2/haloperoxidase"/>
    <property type="match status" value="2"/>
</dbReference>
<dbReference type="InterPro" id="IPR000326">
    <property type="entry name" value="PAP2/HPO"/>
</dbReference>
<keyword evidence="4" id="KW-1185">Reference proteome</keyword>
<keyword evidence="1" id="KW-0472">Membrane</keyword>
<feature type="transmembrane region" description="Helical" evidence="1">
    <location>
        <begin position="126"/>
        <end position="144"/>
    </location>
</feature>
<dbReference type="RefSeq" id="WP_029566382.1">
    <property type="nucleotide sequence ID" value="NZ_JNVC02000002.1"/>
</dbReference>
<dbReference type="PANTHER" id="PTHR14969">
    <property type="entry name" value="SPHINGOSINE-1-PHOSPHATE PHOSPHOHYDROLASE"/>
    <property type="match status" value="1"/>
</dbReference>
<dbReference type="SUPFAM" id="SSF48317">
    <property type="entry name" value="Acid phosphatase/Vanadium-dependent haloperoxidase"/>
    <property type="match status" value="1"/>
</dbReference>
<dbReference type="Pfam" id="PF01569">
    <property type="entry name" value="PAP2"/>
    <property type="match status" value="1"/>
</dbReference>
<dbReference type="CDD" id="cd03392">
    <property type="entry name" value="PAP2_like_2"/>
    <property type="match status" value="1"/>
</dbReference>
<dbReference type="AlphaFoldDB" id="A0A084H145"/>
<dbReference type="OrthoDB" id="9789113at2"/>
<comment type="caution">
    <text evidence="3">The sequence shown here is derived from an EMBL/GenBank/DDBJ whole genome shotgun (WGS) entry which is preliminary data.</text>
</comment>
<evidence type="ECO:0000313" key="3">
    <source>
        <dbReference type="EMBL" id="KEZ53307.1"/>
    </source>
</evidence>
<gene>
    <name evidence="3" type="ORF">GS18_0206810</name>
</gene>
<accession>A0A084H145</accession>
<protein>
    <recommendedName>
        <fullName evidence="2">Phosphatidic acid phosphatase type 2/haloperoxidase domain-containing protein</fullName>
    </recommendedName>
</protein>
<dbReference type="Proteomes" id="UP000028549">
    <property type="component" value="Unassembled WGS sequence"/>
</dbReference>
<evidence type="ECO:0000256" key="1">
    <source>
        <dbReference type="SAM" id="Phobius"/>
    </source>
</evidence>
<dbReference type="PANTHER" id="PTHR14969:SF13">
    <property type="entry name" value="AT30094P"/>
    <property type="match status" value="1"/>
</dbReference>
<keyword evidence="1" id="KW-1133">Transmembrane helix</keyword>
<keyword evidence="1" id="KW-0812">Transmembrane</keyword>
<feature type="transmembrane region" description="Helical" evidence="1">
    <location>
        <begin position="151"/>
        <end position="170"/>
    </location>
</feature>
<evidence type="ECO:0000313" key="4">
    <source>
        <dbReference type="Proteomes" id="UP000028549"/>
    </source>
</evidence>
<feature type="domain" description="Phosphatidic acid phosphatase type 2/haloperoxidase" evidence="2">
    <location>
        <begin position="76"/>
        <end position="191"/>
    </location>
</feature>
<dbReference type="STRING" id="246786.GS18_0206810"/>
<dbReference type="PROSITE" id="PS51257">
    <property type="entry name" value="PROKAR_LIPOPROTEIN"/>
    <property type="match status" value="1"/>
</dbReference>
<feature type="transmembrane region" description="Helical" evidence="1">
    <location>
        <begin position="176"/>
        <end position="194"/>
    </location>
</feature>
<dbReference type="EMBL" id="JNVC02000002">
    <property type="protein sequence ID" value="KEZ53307.1"/>
    <property type="molecule type" value="Genomic_DNA"/>
</dbReference>
<dbReference type="InterPro" id="IPR036938">
    <property type="entry name" value="PAP2/HPO_sf"/>
</dbReference>
<reference evidence="3 4" key="1">
    <citation type="journal article" date="2005" name="Int. J. Syst. Evol. Microbiol.">
        <title>Bacillus cibi sp. nov., isolated from jeotgal, a traditional Korean fermented seafood.</title>
        <authorList>
            <person name="Yoon J.H."/>
            <person name="Lee C.H."/>
            <person name="Oh T.K."/>
        </authorList>
    </citation>
    <scope>NUCLEOTIDE SEQUENCE [LARGE SCALE GENOMIC DNA]</scope>
    <source>
        <strain evidence="3 4">DSM 16189</strain>
    </source>
</reference>
<proteinExistence type="predicted"/>
<sequence>MKKIAAFFLLFLLLACIYRIDGVQHAENFVVQKAETWRSEPATAVFLAVSDAGSIKAEYPVLLFATFLLLLNKKVLAPAFLWISFYSARYLNTGLKDLFERERPSFHAVIDAAHYSFPSGHAMNSTVFYGFICYLLLANTSAAGRNKKKRFWAAVCFIGLIGLSRVYLGVHYAIDVAAGFSAGIVLLLILIRLYEWMKMSIDKTSAT</sequence>
<evidence type="ECO:0000259" key="2">
    <source>
        <dbReference type="SMART" id="SM00014"/>
    </source>
</evidence>
<name>A0A084H145_METID</name>
<organism evidence="3 4">
    <name type="scientific">Metabacillus indicus</name>
    <name type="common">Bacillus indicus</name>
    <dbReference type="NCBI Taxonomy" id="246786"/>
    <lineage>
        <taxon>Bacteria</taxon>
        <taxon>Bacillati</taxon>
        <taxon>Bacillota</taxon>
        <taxon>Bacilli</taxon>
        <taxon>Bacillales</taxon>
        <taxon>Bacillaceae</taxon>
        <taxon>Metabacillus</taxon>
    </lineage>
</organism>
<dbReference type="SMART" id="SM00014">
    <property type="entry name" value="acidPPc"/>
    <property type="match status" value="1"/>
</dbReference>